<name>A0A0H5QLE3_9EUKA</name>
<dbReference type="EMBL" id="HACM01002368">
    <property type="protein sequence ID" value="CRZ02810.1"/>
    <property type="molecule type" value="Transcribed_RNA"/>
</dbReference>
<dbReference type="EMBL" id="HACM01002371">
    <property type="protein sequence ID" value="CRZ02813.1"/>
    <property type="molecule type" value="Transcribed_RNA"/>
</dbReference>
<reference evidence="1" key="1">
    <citation type="submission" date="2015-04" db="EMBL/GenBank/DDBJ databases">
        <title>The genome sequence of the plant pathogenic Rhizarian Plasmodiophora brassicae reveals insights in its biotrophic life cycle and the origin of chitin synthesis.</title>
        <authorList>
            <person name="Schwelm A."/>
            <person name="Fogelqvist J."/>
            <person name="Knaust A."/>
            <person name="Julke S."/>
            <person name="Lilja T."/>
            <person name="Dhandapani V."/>
            <person name="Bonilla-Rosso G."/>
            <person name="Karlsson M."/>
            <person name="Shevchenko A."/>
            <person name="Choi S.R."/>
            <person name="Kim H.G."/>
            <person name="Park J.Y."/>
            <person name="Lim Y.P."/>
            <person name="Ludwig-Muller J."/>
            <person name="Dixelius C."/>
        </authorList>
    </citation>
    <scope>NUCLEOTIDE SEQUENCE</scope>
    <source>
        <tissue evidence="1">Potato root galls</tissue>
    </source>
</reference>
<sequence length="180" mass="20067">MAGKVGSGDNRGDVGVESVNNVIAILKEQITLGQADTDAIRHETDLLKELAIDNGLIEYLVSGRVHDQRKIDRSRKTLRRRSSTHERMGAFIDEGGLGDIAQQLEGIRSDCALIRTQIEVLVNESSLERLEQRMKAANDQFAMQLGCERRRIQLATRSCSLVLARIETASNQIQSRHRSS</sequence>
<evidence type="ECO:0000313" key="1">
    <source>
        <dbReference type="EMBL" id="CRZ02813.1"/>
    </source>
</evidence>
<accession>A0A0H5QLE3</accession>
<proteinExistence type="predicted"/>
<dbReference type="AlphaFoldDB" id="A0A0H5QLE3"/>
<organism evidence="1">
    <name type="scientific">Spongospora subterranea</name>
    <dbReference type="NCBI Taxonomy" id="70186"/>
    <lineage>
        <taxon>Eukaryota</taxon>
        <taxon>Sar</taxon>
        <taxon>Rhizaria</taxon>
        <taxon>Endomyxa</taxon>
        <taxon>Phytomyxea</taxon>
        <taxon>Plasmodiophorida</taxon>
        <taxon>Plasmodiophoridae</taxon>
        <taxon>Spongospora</taxon>
    </lineage>
</organism>
<protein>
    <submittedName>
        <fullName evidence="1">Uncharacterized protein</fullName>
    </submittedName>
</protein>